<accession>I1CL91</accession>
<reference evidence="1 2" key="1">
    <citation type="journal article" date="2009" name="PLoS Genet.">
        <title>Genomic analysis of the basal lineage fungus Rhizopus oryzae reveals a whole-genome duplication.</title>
        <authorList>
            <person name="Ma L.-J."/>
            <person name="Ibrahim A.S."/>
            <person name="Skory C."/>
            <person name="Grabherr M.G."/>
            <person name="Burger G."/>
            <person name="Butler M."/>
            <person name="Elias M."/>
            <person name="Idnurm A."/>
            <person name="Lang B.F."/>
            <person name="Sone T."/>
            <person name="Abe A."/>
            <person name="Calvo S.E."/>
            <person name="Corrochano L.M."/>
            <person name="Engels R."/>
            <person name="Fu J."/>
            <person name="Hansberg W."/>
            <person name="Kim J.-M."/>
            <person name="Kodira C.D."/>
            <person name="Koehrsen M.J."/>
            <person name="Liu B."/>
            <person name="Miranda-Saavedra D."/>
            <person name="O'Leary S."/>
            <person name="Ortiz-Castellanos L."/>
            <person name="Poulter R."/>
            <person name="Rodriguez-Romero J."/>
            <person name="Ruiz-Herrera J."/>
            <person name="Shen Y.-Q."/>
            <person name="Zeng Q."/>
            <person name="Galagan J."/>
            <person name="Birren B.W."/>
            <person name="Cuomo C.A."/>
            <person name="Wickes B.L."/>
        </authorList>
    </citation>
    <scope>NUCLEOTIDE SEQUENCE [LARGE SCALE GENOMIC DNA]</scope>
    <source>
        <strain evidence="2">RA 99-880 / ATCC MYA-4621 / FGSC 9543 / NRRL 43880</strain>
    </source>
</reference>
<name>I1CL91_RHIO9</name>
<dbReference type="VEuPathDB" id="FungiDB:RO3G_13932"/>
<protein>
    <submittedName>
        <fullName evidence="1">Uncharacterized protein</fullName>
    </submittedName>
</protein>
<evidence type="ECO:0000313" key="2">
    <source>
        <dbReference type="Proteomes" id="UP000009138"/>
    </source>
</evidence>
<organism evidence="1 2">
    <name type="scientific">Rhizopus delemar (strain RA 99-880 / ATCC MYA-4621 / FGSC 9543 / NRRL 43880)</name>
    <name type="common">Mucormycosis agent</name>
    <name type="synonym">Rhizopus arrhizus var. delemar</name>
    <dbReference type="NCBI Taxonomy" id="246409"/>
    <lineage>
        <taxon>Eukaryota</taxon>
        <taxon>Fungi</taxon>
        <taxon>Fungi incertae sedis</taxon>
        <taxon>Mucoromycota</taxon>
        <taxon>Mucoromycotina</taxon>
        <taxon>Mucoromycetes</taxon>
        <taxon>Mucorales</taxon>
        <taxon>Mucorineae</taxon>
        <taxon>Rhizopodaceae</taxon>
        <taxon>Rhizopus</taxon>
    </lineage>
</organism>
<sequence>MTTKAIGGSKWRSVLAFQIHVFWANCMTKQEKEVELEEPRSPGFGISTIQSIKDGCMDRSREYPLKY</sequence>
<dbReference type="EMBL" id="CH476744">
    <property type="protein sequence ID" value="EIE89221.1"/>
    <property type="molecule type" value="Genomic_DNA"/>
</dbReference>
<evidence type="ECO:0000313" key="1">
    <source>
        <dbReference type="EMBL" id="EIE89221.1"/>
    </source>
</evidence>
<dbReference type="InParanoid" id="I1CL91"/>
<dbReference type="Proteomes" id="UP000009138">
    <property type="component" value="Unassembled WGS sequence"/>
</dbReference>
<dbReference type="RefSeq" id="XP_067524617.1">
    <property type="nucleotide sequence ID" value="XM_067668516.1"/>
</dbReference>
<dbReference type="GeneID" id="93620897"/>
<keyword evidence="2" id="KW-1185">Reference proteome</keyword>
<dbReference type="AlphaFoldDB" id="I1CL91"/>
<proteinExistence type="predicted"/>
<gene>
    <name evidence="1" type="ORF">RO3G_13932</name>
</gene>